<keyword evidence="2" id="KW-1185">Reference proteome</keyword>
<accession>A0A0D0BJS1</accession>
<organism evidence="1 2">
    <name type="scientific">Suillus luteus UH-Slu-Lm8-n1</name>
    <dbReference type="NCBI Taxonomy" id="930992"/>
    <lineage>
        <taxon>Eukaryota</taxon>
        <taxon>Fungi</taxon>
        <taxon>Dikarya</taxon>
        <taxon>Basidiomycota</taxon>
        <taxon>Agaricomycotina</taxon>
        <taxon>Agaricomycetes</taxon>
        <taxon>Agaricomycetidae</taxon>
        <taxon>Boletales</taxon>
        <taxon>Suillineae</taxon>
        <taxon>Suillaceae</taxon>
        <taxon>Suillus</taxon>
    </lineage>
</organism>
<dbReference type="AlphaFoldDB" id="A0A0D0BJS1"/>
<reference evidence="2" key="2">
    <citation type="submission" date="2015-01" db="EMBL/GenBank/DDBJ databases">
        <title>Evolutionary Origins and Diversification of the Mycorrhizal Mutualists.</title>
        <authorList>
            <consortium name="DOE Joint Genome Institute"/>
            <consortium name="Mycorrhizal Genomics Consortium"/>
            <person name="Kohler A."/>
            <person name="Kuo A."/>
            <person name="Nagy L.G."/>
            <person name="Floudas D."/>
            <person name="Copeland A."/>
            <person name="Barry K.W."/>
            <person name="Cichocki N."/>
            <person name="Veneault-Fourrey C."/>
            <person name="LaButti K."/>
            <person name="Lindquist E.A."/>
            <person name="Lipzen A."/>
            <person name="Lundell T."/>
            <person name="Morin E."/>
            <person name="Murat C."/>
            <person name="Riley R."/>
            <person name="Ohm R."/>
            <person name="Sun H."/>
            <person name="Tunlid A."/>
            <person name="Henrissat B."/>
            <person name="Grigoriev I.V."/>
            <person name="Hibbett D.S."/>
            <person name="Martin F."/>
        </authorList>
    </citation>
    <scope>NUCLEOTIDE SEQUENCE [LARGE SCALE GENOMIC DNA]</scope>
    <source>
        <strain evidence="2">UH-Slu-Lm8-n1</strain>
    </source>
</reference>
<dbReference type="InParanoid" id="A0A0D0BJS1"/>
<sequence length="81" mass="8701">MVVQRLTASCRDGICGQATSDIYQGLASGSESFIFSWHCPNLKISLSKPSFVHRPGENDASLSFLLILAVADALGMDLVSR</sequence>
<gene>
    <name evidence="1" type="ORF">CY34DRAFT_449982</name>
</gene>
<evidence type="ECO:0000313" key="2">
    <source>
        <dbReference type="Proteomes" id="UP000054485"/>
    </source>
</evidence>
<evidence type="ECO:0000313" key="1">
    <source>
        <dbReference type="EMBL" id="KIK46202.1"/>
    </source>
</evidence>
<dbReference type="HOGENOM" id="CLU_2575447_0_0_1"/>
<reference evidence="1 2" key="1">
    <citation type="submission" date="2014-04" db="EMBL/GenBank/DDBJ databases">
        <authorList>
            <consortium name="DOE Joint Genome Institute"/>
            <person name="Kuo A."/>
            <person name="Ruytinx J."/>
            <person name="Rineau F."/>
            <person name="Colpaert J."/>
            <person name="Kohler A."/>
            <person name="Nagy L.G."/>
            <person name="Floudas D."/>
            <person name="Copeland A."/>
            <person name="Barry K.W."/>
            <person name="Cichocki N."/>
            <person name="Veneault-Fourrey C."/>
            <person name="LaButti K."/>
            <person name="Lindquist E.A."/>
            <person name="Lipzen A."/>
            <person name="Lundell T."/>
            <person name="Morin E."/>
            <person name="Murat C."/>
            <person name="Sun H."/>
            <person name="Tunlid A."/>
            <person name="Henrissat B."/>
            <person name="Grigoriev I.V."/>
            <person name="Hibbett D.S."/>
            <person name="Martin F."/>
            <person name="Nordberg H.P."/>
            <person name="Cantor M.N."/>
            <person name="Hua S.X."/>
        </authorList>
    </citation>
    <scope>NUCLEOTIDE SEQUENCE [LARGE SCALE GENOMIC DNA]</scope>
    <source>
        <strain evidence="1 2">UH-Slu-Lm8-n1</strain>
    </source>
</reference>
<proteinExistence type="predicted"/>
<dbReference type="Proteomes" id="UP000054485">
    <property type="component" value="Unassembled WGS sequence"/>
</dbReference>
<dbReference type="EMBL" id="KN835162">
    <property type="protein sequence ID" value="KIK46202.1"/>
    <property type="molecule type" value="Genomic_DNA"/>
</dbReference>
<protein>
    <submittedName>
        <fullName evidence="1">Unplaced genomic scaffold CY34scaffold_31, whole genome shotgun sequence</fullName>
    </submittedName>
</protein>
<name>A0A0D0BJS1_9AGAM</name>